<gene>
    <name evidence="3" type="primary">LOC102807413</name>
</gene>
<feature type="compositionally biased region" description="Polar residues" evidence="1">
    <location>
        <begin position="1041"/>
        <end position="1054"/>
    </location>
</feature>
<feature type="compositionally biased region" description="Polar residues" evidence="1">
    <location>
        <begin position="1332"/>
        <end position="1354"/>
    </location>
</feature>
<feature type="region of interest" description="Disordered" evidence="1">
    <location>
        <begin position="1189"/>
        <end position="1273"/>
    </location>
</feature>
<feature type="compositionally biased region" description="Polar residues" evidence="1">
    <location>
        <begin position="1938"/>
        <end position="1948"/>
    </location>
</feature>
<feature type="compositionally biased region" description="Polar residues" evidence="1">
    <location>
        <begin position="1189"/>
        <end position="1207"/>
    </location>
</feature>
<feature type="region of interest" description="Disordered" evidence="1">
    <location>
        <begin position="1322"/>
        <end position="1364"/>
    </location>
</feature>
<feature type="compositionally biased region" description="Basic residues" evidence="1">
    <location>
        <begin position="1725"/>
        <end position="1756"/>
    </location>
</feature>
<dbReference type="InterPro" id="IPR052251">
    <property type="entry name" value="GH-ZnFinger_Regulators"/>
</dbReference>
<feature type="compositionally biased region" description="Polar residues" evidence="1">
    <location>
        <begin position="1602"/>
        <end position="1616"/>
    </location>
</feature>
<evidence type="ECO:0000313" key="3">
    <source>
        <dbReference type="RefSeq" id="XP_006822549.1"/>
    </source>
</evidence>
<organism evidence="2 3">
    <name type="scientific">Saccoglossus kowalevskii</name>
    <name type="common">Acorn worm</name>
    <dbReference type="NCBI Taxonomy" id="10224"/>
    <lineage>
        <taxon>Eukaryota</taxon>
        <taxon>Metazoa</taxon>
        <taxon>Hemichordata</taxon>
        <taxon>Enteropneusta</taxon>
        <taxon>Harrimaniidae</taxon>
        <taxon>Saccoglossus</taxon>
    </lineage>
</organism>
<evidence type="ECO:0000256" key="1">
    <source>
        <dbReference type="SAM" id="MobiDB-lite"/>
    </source>
</evidence>
<feature type="region of interest" description="Disordered" evidence="1">
    <location>
        <begin position="1036"/>
        <end position="1055"/>
    </location>
</feature>
<feature type="region of interest" description="Disordered" evidence="1">
    <location>
        <begin position="1435"/>
        <end position="1464"/>
    </location>
</feature>
<reference evidence="3" key="1">
    <citation type="submission" date="2025-08" db="UniProtKB">
        <authorList>
            <consortium name="RefSeq"/>
        </authorList>
    </citation>
    <scope>IDENTIFICATION</scope>
    <source>
        <tissue evidence="3">Testes</tissue>
    </source>
</reference>
<name>A0ABM0MRA8_SACKO</name>
<feature type="compositionally biased region" description="Polar residues" evidence="1">
    <location>
        <begin position="1094"/>
        <end position="1103"/>
    </location>
</feature>
<accession>A0ABM0MRA8</accession>
<feature type="region of interest" description="Disordered" evidence="1">
    <location>
        <begin position="913"/>
        <end position="964"/>
    </location>
</feature>
<evidence type="ECO:0000313" key="2">
    <source>
        <dbReference type="Proteomes" id="UP000694865"/>
    </source>
</evidence>
<feature type="compositionally biased region" description="Polar residues" evidence="1">
    <location>
        <begin position="1435"/>
        <end position="1450"/>
    </location>
</feature>
<feature type="region of interest" description="Disordered" evidence="1">
    <location>
        <begin position="1720"/>
        <end position="1800"/>
    </location>
</feature>
<feature type="region of interest" description="Disordered" evidence="1">
    <location>
        <begin position="476"/>
        <end position="537"/>
    </location>
</feature>
<feature type="compositionally biased region" description="Basic residues" evidence="1">
    <location>
        <begin position="1953"/>
        <end position="1962"/>
    </location>
</feature>
<feature type="region of interest" description="Disordered" evidence="1">
    <location>
        <begin position="1094"/>
        <end position="1134"/>
    </location>
</feature>
<dbReference type="GeneID" id="102807413"/>
<feature type="region of interest" description="Disordered" evidence="1">
    <location>
        <begin position="1825"/>
        <end position="1844"/>
    </location>
</feature>
<sequence>MADNDAEERFEEDQEIWNANSLFRQAVENILSVTHAYRTLTDIDGFTKRYIAVIAKEFYTCPPVSVSQQFYLGNHIIFNLLELSDKLDNDCQQYRALIPELVDYIEKLILHEGYEILLPESSKTYLCDLYMKADKTYHSIVGDRFKVCADLVMSAWTNPALVKIVSGIPVMEEEAFGFVSQEGPRLMSQRIKMLTANDLIEEALHLAKCCADHPKLGKDGIFFRMAVYLMCKQQYWQSVKHELDSKSCCEILDLVKIFRNVDLSGAAVHISTLALLMYWERKKPCDCVQDLSTVWFDAQINHCKEDHTEIKDRVSCLIEICKTYKKSVVCDFLLKEVTEVVAELCLSTVRELNVRDSQMNRWQKRRSNQDVIKILNTLFQQIDLDLFKDSAMTYYMLHPEMESFNWLKQIYSTSAEELGLSDEQAIWPVLPSTMRAKLVHCFRNLRPITVSPYNMWDKDIEKQLLSLLDIQGTQISQGNKSKPKTVKGKNSSRGRKSKGEPSGCQRTMLLQGSYEKNKSRKSGLPNGSTSSGRSSVDADVVVHDAKSSDDETICDYDYAPSDIVVVDGDDDLSSQNHSSVTTETSVAAENSSISEPKTFLKSISNANLTDSGVDMFTQTSSTEQASQTKSDNQQWQEVLTDTDDKTLHCEEKFLEIDDLDNHCETQKLELPVLAADDVTVNLPGELSVERDQILAEVTNEILHSALTCSRKDASNIDMFLSDKTCEDGEMVIVDKKVKASETNYELADASQCEEISSGKVCSISNSSVKSMNDTEAHLNIHDDTHQDITCHEPELKIGKNLCIVDEVKENSGSMMEVGEINVVDSAHNVIDVEHLQPGEYNDALSGLQVLRTESNVDDVNFIVSDVCEKGHQVSLHSSNIDRQPLEAEQSSNNDKRHSKYSVVARTFIAESSSDNAGNFHAPRRHKDGNNNVNRGTRVTESSPEEPNVTIADNDKKEKSCSKPQETCIAEQVDNDSGESMCVKEENDEDVGSTCIWLARLCQSNSDDSDVDEVISDDMIETDNQTNSRGNIFEILSDASCPDTSGGDSDLTSPINEDKLQNSEAEDHHLLCEIDLSLVHLNSCQSEDATNQNDLISAHSSSSPEKQDEVFKNSQEEKEHKSVTDSCRPSDEVDIKVSDCPNREEIPYSCLSEQTCSPARLTGCSEGESCFLSFVETVVKNNKTFVTNDTTASANSQDEPMPVQTNCPTKVKNNKTSKTDDISPSENSQDKLVPVRKNCSTTVKNSKTSETNDSAASANSQDKSVPIRKNRSKRVKNRKVLKTNDITACVNSQDEPIPVQKNHSTAEKNNKTLVTNEIATCANSQDEPGPVQKNCSTTVKNSKTSETNDFAASANSRDKSVPVRKNRSKRVKNRKALKTNDITTCVNSQDEPIPVQKNHSTTVKNNKTLVTNEIATCANSQDEPVPVQKNCSTTVKNSKTSETNDFAASANSRDKSVPVRKNRSKRVKNRKALKTNDTTTCVNSQDEPIPVQKNHSTAEKNNKTLVTNEIATCANSQDEPKPVCKNCSTTVKNNLLEINDIDKKPENCQKTKKSWATFLESHQSGVRQSSRASSIARKSLGSYSTEKRCAIIDTKNDNPELDISNNDSTLNQNTSQKSNKRYMKEVASETAALQPSVCGNTTFEPPCKKILLEKTVLHKTDKADQPSSVVLPITDGDEKSLNIGDEACQPTSKFELPLTRQRKEFNQNKAQLANNITIGVDEGMKHPKKGTKRKKRVRKNRFAPSKARKKNRKKVSHTKTEKSLPSFPERNSAPNKSQVKACRPDVRKRSRVSVNSNSKRSKTCILSHKVEAVECEEEDLDIKRAHHNGVPCPNEKQPESDGNNAHKKSVLVKNRKSDDESTSSELCSQARYTDTAKKQISNATSNNVTPTSKDNLSIAFGGDANKCKVPGIATYIKRGKTRQYKWKSITHIEEDELEGTNSSRDTSPENPAKPTRRCRNQSH</sequence>
<feature type="compositionally biased region" description="Basic residues" evidence="1">
    <location>
        <begin position="481"/>
        <end position="496"/>
    </location>
</feature>
<proteinExistence type="predicted"/>
<feature type="compositionally biased region" description="Polar residues" evidence="1">
    <location>
        <begin position="1237"/>
        <end position="1262"/>
    </location>
</feature>
<protein>
    <submittedName>
        <fullName evidence="3">Dentin sialophosphoprotein-like</fullName>
    </submittedName>
</protein>
<dbReference type="PANTHER" id="PTHR15507:SF17">
    <property type="entry name" value="C2H2-TYPE DOMAIN-CONTAINING PROTEIN"/>
    <property type="match status" value="1"/>
</dbReference>
<feature type="region of interest" description="Disordered" evidence="1">
    <location>
        <begin position="1596"/>
        <end position="1616"/>
    </location>
</feature>
<feature type="region of interest" description="Disordered" evidence="1">
    <location>
        <begin position="1850"/>
        <end position="1869"/>
    </location>
</feature>
<feature type="region of interest" description="Disordered" evidence="1">
    <location>
        <begin position="875"/>
        <end position="899"/>
    </location>
</feature>
<feature type="compositionally biased region" description="Polar residues" evidence="1">
    <location>
        <begin position="929"/>
        <end position="941"/>
    </location>
</feature>
<feature type="compositionally biased region" description="Basic and acidic residues" evidence="1">
    <location>
        <begin position="1104"/>
        <end position="1134"/>
    </location>
</feature>
<dbReference type="PANTHER" id="PTHR15507">
    <property type="entry name" value="ZINC FINGER PROTEIN RLF"/>
    <property type="match status" value="1"/>
</dbReference>
<feature type="region of interest" description="Disordered" evidence="1">
    <location>
        <begin position="1932"/>
        <end position="1962"/>
    </location>
</feature>
<dbReference type="RefSeq" id="XP_006822549.1">
    <property type="nucleotide sequence ID" value="XM_006822486.1"/>
</dbReference>
<keyword evidence="2" id="KW-1185">Reference proteome</keyword>
<dbReference type="Proteomes" id="UP000694865">
    <property type="component" value="Unplaced"/>
</dbReference>